<keyword evidence="2" id="KW-0255">Endonuclease</keyword>
<evidence type="ECO:0000259" key="1">
    <source>
        <dbReference type="Pfam" id="PF20469"/>
    </source>
</evidence>
<evidence type="ECO:0000313" key="3">
    <source>
        <dbReference type="Proteomes" id="UP001163878"/>
    </source>
</evidence>
<keyword evidence="3" id="KW-1185">Reference proteome</keyword>
<dbReference type="InterPro" id="IPR034139">
    <property type="entry name" value="TOPRIM_OLD"/>
</dbReference>
<evidence type="ECO:0000313" key="2">
    <source>
        <dbReference type="EMBL" id="UYQ66361.1"/>
    </source>
</evidence>
<name>A0ABY6IH78_STRPE</name>
<dbReference type="Pfam" id="PF20469">
    <property type="entry name" value="OLD-like_TOPRIM"/>
    <property type="match status" value="1"/>
</dbReference>
<reference evidence="2" key="1">
    <citation type="submission" date="2022-10" db="EMBL/GenBank/DDBJ databases">
        <title>Cytochrome P450 Catalyzes Benzene Ring Formation in the Biosynthesis of Trialkyl-Substituted Aromatic Polyketides.</title>
        <authorList>
            <person name="Zhao E."/>
            <person name="Ge H."/>
        </authorList>
    </citation>
    <scope>NUCLEOTIDE SEQUENCE</scope>
    <source>
        <strain evidence="2">NA0869</strain>
    </source>
</reference>
<gene>
    <name evidence="2" type="ORF">OGH68_02875</name>
</gene>
<feature type="domain" description="OLD protein-like TOPRIM" evidence="1">
    <location>
        <begin position="35"/>
        <end position="97"/>
    </location>
</feature>
<protein>
    <submittedName>
        <fullName evidence="2">ATP-dependent endonuclease</fullName>
    </submittedName>
</protein>
<keyword evidence="2" id="KW-0378">Hydrolase</keyword>
<sequence>MEHFRSAFIAWAAGGRGAPAAAAAARELARGAGLRRVLLVEGGSDRAAVEALAPRLGRDLGSQGVSVVPMGGATNIGRFLELAGPQGLDVEAAGLCDAAEEPFFRRALERAGLGPHPDREALERRGFQVCVADLEDELIRALGTGAVERALAAQGDLRSFRTFQKQPAQRERTIEAQLRRFLGTTSGRKIHYGRTLVEELDLAAVPQPLLRLLDGAGAASGPYGADPAARG</sequence>
<dbReference type="GO" id="GO:0004519">
    <property type="term" value="F:endonuclease activity"/>
    <property type="evidence" value="ECO:0007669"/>
    <property type="project" value="UniProtKB-KW"/>
</dbReference>
<keyword evidence="2" id="KW-0540">Nuclease</keyword>
<organism evidence="2 3">
    <name type="scientific">Streptomyces peucetius</name>
    <dbReference type="NCBI Taxonomy" id="1950"/>
    <lineage>
        <taxon>Bacteria</taxon>
        <taxon>Bacillati</taxon>
        <taxon>Actinomycetota</taxon>
        <taxon>Actinomycetes</taxon>
        <taxon>Kitasatosporales</taxon>
        <taxon>Streptomycetaceae</taxon>
        <taxon>Streptomyces</taxon>
    </lineage>
</organism>
<dbReference type="Proteomes" id="UP001163878">
    <property type="component" value="Chromosome"/>
</dbReference>
<dbReference type="EMBL" id="CP107567">
    <property type="protein sequence ID" value="UYQ66361.1"/>
    <property type="molecule type" value="Genomic_DNA"/>
</dbReference>
<accession>A0ABY6IH78</accession>
<dbReference type="CDD" id="cd01026">
    <property type="entry name" value="TOPRIM_OLD"/>
    <property type="match status" value="1"/>
</dbReference>
<proteinExistence type="predicted"/>